<dbReference type="EMBL" id="LXQA010512192">
    <property type="protein sequence ID" value="MCI56432.1"/>
    <property type="molecule type" value="Genomic_DNA"/>
</dbReference>
<comment type="caution">
    <text evidence="2">The sequence shown here is derived from an EMBL/GenBank/DDBJ whole genome shotgun (WGS) entry which is preliminary data.</text>
</comment>
<organism evidence="2 3">
    <name type="scientific">Trifolium medium</name>
    <dbReference type="NCBI Taxonomy" id="97028"/>
    <lineage>
        <taxon>Eukaryota</taxon>
        <taxon>Viridiplantae</taxon>
        <taxon>Streptophyta</taxon>
        <taxon>Embryophyta</taxon>
        <taxon>Tracheophyta</taxon>
        <taxon>Spermatophyta</taxon>
        <taxon>Magnoliopsida</taxon>
        <taxon>eudicotyledons</taxon>
        <taxon>Gunneridae</taxon>
        <taxon>Pentapetalae</taxon>
        <taxon>rosids</taxon>
        <taxon>fabids</taxon>
        <taxon>Fabales</taxon>
        <taxon>Fabaceae</taxon>
        <taxon>Papilionoideae</taxon>
        <taxon>50 kb inversion clade</taxon>
        <taxon>NPAAA clade</taxon>
        <taxon>Hologalegina</taxon>
        <taxon>IRL clade</taxon>
        <taxon>Trifolieae</taxon>
        <taxon>Trifolium</taxon>
    </lineage>
</organism>
<sequence>NNIGFGQASSTVHTGVERSSYRHRARLNVEHNSHRRRAQPNCMLV</sequence>
<feature type="region of interest" description="Disordered" evidence="1">
    <location>
        <begin position="1"/>
        <end position="22"/>
    </location>
</feature>
<evidence type="ECO:0000313" key="2">
    <source>
        <dbReference type="EMBL" id="MCI56432.1"/>
    </source>
</evidence>
<keyword evidence="3" id="KW-1185">Reference proteome</keyword>
<accession>A0A392T6L8</accession>
<evidence type="ECO:0000256" key="1">
    <source>
        <dbReference type="SAM" id="MobiDB-lite"/>
    </source>
</evidence>
<reference evidence="2 3" key="1">
    <citation type="journal article" date="2018" name="Front. Plant Sci.">
        <title>Red Clover (Trifolium pratense) and Zigzag Clover (T. medium) - A Picture of Genomic Similarities and Differences.</title>
        <authorList>
            <person name="Dluhosova J."/>
            <person name="Istvanek J."/>
            <person name="Nedelnik J."/>
            <person name="Repkova J."/>
        </authorList>
    </citation>
    <scope>NUCLEOTIDE SEQUENCE [LARGE SCALE GENOMIC DNA]</scope>
    <source>
        <strain evidence="3">cv. 10/8</strain>
        <tissue evidence="2">Leaf</tissue>
    </source>
</reference>
<proteinExistence type="predicted"/>
<name>A0A392T6L8_9FABA</name>
<feature type="compositionally biased region" description="Polar residues" evidence="1">
    <location>
        <begin position="1"/>
        <end position="13"/>
    </location>
</feature>
<feature type="non-terminal residue" evidence="2">
    <location>
        <position position="1"/>
    </location>
</feature>
<dbReference type="Proteomes" id="UP000265520">
    <property type="component" value="Unassembled WGS sequence"/>
</dbReference>
<evidence type="ECO:0000313" key="3">
    <source>
        <dbReference type="Proteomes" id="UP000265520"/>
    </source>
</evidence>
<dbReference type="AlphaFoldDB" id="A0A392T6L8"/>
<protein>
    <submittedName>
        <fullName evidence="2">Uncharacterized protein</fullName>
    </submittedName>
</protein>